<reference evidence="1" key="2">
    <citation type="journal article" date="2021" name="PeerJ">
        <title>Extensive microbial diversity within the chicken gut microbiome revealed by metagenomics and culture.</title>
        <authorList>
            <person name="Gilroy R."/>
            <person name="Ravi A."/>
            <person name="Getino M."/>
            <person name="Pursley I."/>
            <person name="Horton D.L."/>
            <person name="Alikhan N.F."/>
            <person name="Baker D."/>
            <person name="Gharbi K."/>
            <person name="Hall N."/>
            <person name="Watson M."/>
            <person name="Adriaenssens E.M."/>
            <person name="Foster-Nyarko E."/>
            <person name="Jarju S."/>
            <person name="Secka A."/>
            <person name="Antonio M."/>
            <person name="Oren A."/>
            <person name="Chaudhuri R.R."/>
            <person name="La Ragione R."/>
            <person name="Hildebrand F."/>
            <person name="Pallen M.J."/>
        </authorList>
    </citation>
    <scope>NUCLEOTIDE SEQUENCE</scope>
    <source>
        <strain evidence="1">ChiSjej5B23-6657</strain>
    </source>
</reference>
<reference evidence="1" key="1">
    <citation type="submission" date="2020-10" db="EMBL/GenBank/DDBJ databases">
        <authorList>
            <person name="Gilroy R."/>
        </authorList>
    </citation>
    <scope>NUCLEOTIDE SEQUENCE</scope>
    <source>
        <strain evidence="1">ChiSjej5B23-6657</strain>
    </source>
</reference>
<dbReference type="Proteomes" id="UP000823912">
    <property type="component" value="Unassembled WGS sequence"/>
</dbReference>
<dbReference type="AlphaFoldDB" id="A0A9D1EA94"/>
<dbReference type="EMBL" id="DVHM01000132">
    <property type="protein sequence ID" value="HIR71220.1"/>
    <property type="molecule type" value="Genomic_DNA"/>
</dbReference>
<protein>
    <submittedName>
        <fullName evidence="1">Uncharacterized protein</fullName>
    </submittedName>
</protein>
<organism evidence="1 2">
    <name type="scientific">Candidatus Pullilachnospira gallistercoris</name>
    <dbReference type="NCBI Taxonomy" id="2840911"/>
    <lineage>
        <taxon>Bacteria</taxon>
        <taxon>Bacillati</taxon>
        <taxon>Bacillota</taxon>
        <taxon>Clostridia</taxon>
        <taxon>Lachnospirales</taxon>
        <taxon>Lachnospiraceae</taxon>
        <taxon>Lachnospiraceae incertae sedis</taxon>
        <taxon>Candidatus Pullilachnospira</taxon>
    </lineage>
</organism>
<comment type="caution">
    <text evidence="1">The sequence shown here is derived from an EMBL/GenBank/DDBJ whole genome shotgun (WGS) entry which is preliminary data.</text>
</comment>
<evidence type="ECO:0000313" key="2">
    <source>
        <dbReference type="Proteomes" id="UP000823912"/>
    </source>
</evidence>
<proteinExistence type="predicted"/>
<sequence>MKKEKWKERMKIAVSAALAFGLAIFLTFAVPAGVFGAVTLPLWITHTSEDISDYDRDSFKGDSGFLIFPEEVREDRVTEYYYSYREGFFDEDVQLYLQCEYTPEEFQEECRRLEQTHVIYRDGGQRRRNGTRYNTGDYMLPAYEAIQGVDHAYEYALLDEENGRIDYIFLQFADEDDLVFAREKLPYGYGRDHTVDPKLSPYNMYAFPEEEGKYKGGYITVYH</sequence>
<gene>
    <name evidence="1" type="ORF">IAA55_08055</name>
</gene>
<evidence type="ECO:0000313" key="1">
    <source>
        <dbReference type="EMBL" id="HIR71220.1"/>
    </source>
</evidence>
<accession>A0A9D1EA94</accession>
<name>A0A9D1EA94_9FIRM</name>